<protein>
    <submittedName>
        <fullName evidence="1">Uncharacterized protein</fullName>
    </submittedName>
</protein>
<evidence type="ECO:0000313" key="1">
    <source>
        <dbReference type="EMBL" id="NES10774.1"/>
    </source>
</evidence>
<gene>
    <name evidence="1" type="ORF">G3O07_15185</name>
</gene>
<proteinExistence type="predicted"/>
<dbReference type="AlphaFoldDB" id="A0A6I5RRR3"/>
<evidence type="ECO:0000313" key="2">
    <source>
        <dbReference type="Proteomes" id="UP000471751"/>
    </source>
</evidence>
<dbReference type="EMBL" id="JAAHBT010000162">
    <property type="protein sequence ID" value="NES10774.1"/>
    <property type="molecule type" value="Genomic_DNA"/>
</dbReference>
<organism evidence="1 2">
    <name type="scientific">Pseudomonas laurentiana</name>
    <dbReference type="NCBI Taxonomy" id="2364649"/>
    <lineage>
        <taxon>Bacteria</taxon>
        <taxon>Pseudomonadati</taxon>
        <taxon>Pseudomonadota</taxon>
        <taxon>Gammaproteobacteria</taxon>
        <taxon>Pseudomonadales</taxon>
        <taxon>Pseudomonadaceae</taxon>
        <taxon>Pseudomonas</taxon>
    </lineage>
</organism>
<dbReference type="Proteomes" id="UP000471751">
    <property type="component" value="Unassembled WGS sequence"/>
</dbReference>
<reference evidence="1 2" key="1">
    <citation type="submission" date="2020-02" db="EMBL/GenBank/DDBJ databases">
        <title>Broccoli isolated Pseudomonas sp.</title>
        <authorList>
            <person name="Fujikawa T."/>
            <person name="Sawada H."/>
        </authorList>
    </citation>
    <scope>NUCLEOTIDE SEQUENCE [LARGE SCALE GENOMIC DNA]</scope>
    <source>
        <strain evidence="1 2">JCM 32154</strain>
    </source>
</reference>
<comment type="caution">
    <text evidence="1">The sequence shown here is derived from an EMBL/GenBank/DDBJ whole genome shotgun (WGS) entry which is preliminary data.</text>
</comment>
<name>A0A6I5RRR3_9PSED</name>
<keyword evidence="2" id="KW-1185">Reference proteome</keyword>
<sequence>MDDLEEKMKAGEPLWQQAMDAVRRYNEAKGVLPREEVERLNLEAESLMQAVIEYQQRVLGGLVSTLH</sequence>
<accession>A0A6I5RRR3</accession>